<evidence type="ECO:0000256" key="1">
    <source>
        <dbReference type="ARBA" id="ARBA00022729"/>
    </source>
</evidence>
<evidence type="ECO:0000313" key="5">
    <source>
        <dbReference type="Proteomes" id="UP001433638"/>
    </source>
</evidence>
<keyword evidence="5" id="KW-1185">Reference proteome</keyword>
<dbReference type="SUPFAM" id="SSF53850">
    <property type="entry name" value="Periplasmic binding protein-like II"/>
    <property type="match status" value="1"/>
</dbReference>
<evidence type="ECO:0000259" key="3">
    <source>
        <dbReference type="SMART" id="SM00062"/>
    </source>
</evidence>
<feature type="domain" description="Solute-binding protein family 3/N-terminal" evidence="3">
    <location>
        <begin position="26"/>
        <end position="251"/>
    </location>
</feature>
<dbReference type="Pfam" id="PF00497">
    <property type="entry name" value="SBP_bac_3"/>
    <property type="match status" value="1"/>
</dbReference>
<dbReference type="Gene3D" id="3.40.190.10">
    <property type="entry name" value="Periplasmic binding protein-like II"/>
    <property type="match status" value="2"/>
</dbReference>
<dbReference type="PANTHER" id="PTHR35936:SF25">
    <property type="entry name" value="ABC TRANSPORTER SUBSTRATE-BINDING PROTEIN"/>
    <property type="match status" value="1"/>
</dbReference>
<comment type="caution">
    <text evidence="4">The sequence shown here is derived from an EMBL/GenBank/DDBJ whole genome shotgun (WGS) entry which is preliminary data.</text>
</comment>
<dbReference type="Proteomes" id="UP001433638">
    <property type="component" value="Unassembled WGS sequence"/>
</dbReference>
<feature type="signal peptide" evidence="2">
    <location>
        <begin position="1"/>
        <end position="19"/>
    </location>
</feature>
<organism evidence="4 5">
    <name type="scientific">Vogesella oryzagri</name>
    <dbReference type="NCBI Taxonomy" id="3160864"/>
    <lineage>
        <taxon>Bacteria</taxon>
        <taxon>Pseudomonadati</taxon>
        <taxon>Pseudomonadota</taxon>
        <taxon>Betaproteobacteria</taxon>
        <taxon>Neisseriales</taxon>
        <taxon>Chromobacteriaceae</taxon>
        <taxon>Vogesella</taxon>
    </lineage>
</organism>
<name>A0ABV1M575_9NEIS</name>
<keyword evidence="1 2" id="KW-0732">Signal</keyword>
<gene>
    <name evidence="4" type="ORF">ABNW52_12215</name>
</gene>
<accession>A0ABV1M575</accession>
<dbReference type="PANTHER" id="PTHR35936">
    <property type="entry name" value="MEMBRANE-BOUND LYTIC MUREIN TRANSGLYCOSYLASE F"/>
    <property type="match status" value="1"/>
</dbReference>
<evidence type="ECO:0000313" key="4">
    <source>
        <dbReference type="EMBL" id="MEQ6291377.1"/>
    </source>
</evidence>
<sequence>MMGARDCWLLLLAAGLPLAAARAETVLTIATGELPPYVSALPQQSFLTDLLHEVGHQMNVRFRLVFMPWKRSERYVEEKRVWAAVPYVPTPERNARFYFSVPLYPKKTVFFYYSASGRPKQISYQQLHELRGYRIGAVRGYFYEKMLQEAQLSLSFSSGEEQGLGMLHAGRIDLLPALETTGWYLVGKLFPTERQHFFTVDKPLDVGANYLMTAQDYPNGQQLLQRFNTALQAVKSNGSYQRIARKHGLVLGN</sequence>
<dbReference type="EMBL" id="JBEFLD010000006">
    <property type="protein sequence ID" value="MEQ6291377.1"/>
    <property type="molecule type" value="Genomic_DNA"/>
</dbReference>
<protein>
    <submittedName>
        <fullName evidence="4">Transporter substrate-binding domain-containing protein</fullName>
    </submittedName>
</protein>
<evidence type="ECO:0000256" key="2">
    <source>
        <dbReference type="SAM" id="SignalP"/>
    </source>
</evidence>
<proteinExistence type="predicted"/>
<dbReference type="InterPro" id="IPR001638">
    <property type="entry name" value="Solute-binding_3/MltF_N"/>
</dbReference>
<dbReference type="SMART" id="SM00062">
    <property type="entry name" value="PBPb"/>
    <property type="match status" value="1"/>
</dbReference>
<reference evidence="4" key="1">
    <citation type="submission" date="2024-06" db="EMBL/GenBank/DDBJ databases">
        <title>Genome sequence of Vogesella sp. MAHUQ-64.</title>
        <authorList>
            <person name="Huq M.A."/>
        </authorList>
    </citation>
    <scope>NUCLEOTIDE SEQUENCE</scope>
    <source>
        <strain evidence="4">MAHUQ-64</strain>
    </source>
</reference>
<feature type="chain" id="PRO_5045216993" evidence="2">
    <location>
        <begin position="20"/>
        <end position="253"/>
    </location>
</feature>
<dbReference type="RefSeq" id="WP_349588153.1">
    <property type="nucleotide sequence ID" value="NZ_JBEFLD010000006.1"/>
</dbReference>